<keyword evidence="5" id="KW-1185">Reference proteome</keyword>
<feature type="compositionally biased region" description="Low complexity" evidence="1">
    <location>
        <begin position="63"/>
        <end position="84"/>
    </location>
</feature>
<dbReference type="InterPro" id="IPR003709">
    <property type="entry name" value="VanY-like_core_dom"/>
</dbReference>
<sequence>MNTITEHRPPAAVVRRGPSRAVRQRRALAVVVGVAAIAAAGVLAVTAVQQAGSANALVQGPTAGTGSAGTGPAAAEADGQADGGMPDASDGYIADGETISLYDGAPAVSGLDPALREALLAAAAAASDDGVELRVASGWRSPRYQSWLLERAVQQYGSAEEAGRWVGTPETSLHVKGQAVDIGPFDSSDWLDRKGDAFGLCRTYENETWHFELFPEAVDQGCPQMYADAAEDPRMQR</sequence>
<dbReference type="EMBL" id="CP082781">
    <property type="protein sequence ID" value="UGS25549.1"/>
    <property type="molecule type" value="Genomic_DNA"/>
</dbReference>
<name>A0ABY3RRQ2_9MICO</name>
<feature type="domain" description="D-alanyl-D-alanine carboxypeptidase-like core" evidence="3">
    <location>
        <begin position="111"/>
        <end position="189"/>
    </location>
</feature>
<keyword evidence="2" id="KW-1133">Transmembrane helix</keyword>
<feature type="region of interest" description="Disordered" evidence="1">
    <location>
        <begin position="63"/>
        <end position="90"/>
    </location>
</feature>
<dbReference type="CDD" id="cd14846">
    <property type="entry name" value="Peptidase_M15_like"/>
    <property type="match status" value="1"/>
</dbReference>
<evidence type="ECO:0000256" key="1">
    <source>
        <dbReference type="SAM" id="MobiDB-lite"/>
    </source>
</evidence>
<dbReference type="Gene3D" id="3.30.1380.10">
    <property type="match status" value="1"/>
</dbReference>
<feature type="transmembrane region" description="Helical" evidence="2">
    <location>
        <begin position="27"/>
        <end position="48"/>
    </location>
</feature>
<organism evidence="4 5">
    <name type="scientific">Microbacterium resistens</name>
    <dbReference type="NCBI Taxonomy" id="156977"/>
    <lineage>
        <taxon>Bacteria</taxon>
        <taxon>Bacillati</taxon>
        <taxon>Actinomycetota</taxon>
        <taxon>Actinomycetes</taxon>
        <taxon>Micrococcales</taxon>
        <taxon>Microbacteriaceae</taxon>
        <taxon>Microbacterium</taxon>
    </lineage>
</organism>
<protein>
    <submittedName>
        <fullName evidence="4">M15 family metallopeptidase</fullName>
    </submittedName>
</protein>
<evidence type="ECO:0000313" key="5">
    <source>
        <dbReference type="Proteomes" id="UP001199642"/>
    </source>
</evidence>
<dbReference type="Proteomes" id="UP001199642">
    <property type="component" value="Chromosome"/>
</dbReference>
<gene>
    <name evidence="4" type="ORF">K8F61_12785</name>
</gene>
<evidence type="ECO:0000313" key="4">
    <source>
        <dbReference type="EMBL" id="UGS25549.1"/>
    </source>
</evidence>
<proteinExistence type="predicted"/>
<keyword evidence="2" id="KW-0472">Membrane</keyword>
<reference evidence="4 5" key="1">
    <citation type="submission" date="2023-01" db="EMBL/GenBank/DDBJ databases">
        <title>Characterization of estradiol degrading bacteria Microbacterium sp. MZT7 and reveal degrading genes through genome analysis.</title>
        <authorList>
            <person name="Hao P."/>
            <person name="Gao Y."/>
        </authorList>
    </citation>
    <scope>NUCLEOTIDE SEQUENCE [LARGE SCALE GENOMIC DNA]</scope>
    <source>
        <strain evidence="4 5">MZT7</strain>
    </source>
</reference>
<dbReference type="InterPro" id="IPR009045">
    <property type="entry name" value="Zn_M74/Hedgehog-like"/>
</dbReference>
<evidence type="ECO:0000256" key="2">
    <source>
        <dbReference type="SAM" id="Phobius"/>
    </source>
</evidence>
<evidence type="ECO:0000259" key="3">
    <source>
        <dbReference type="Pfam" id="PF02557"/>
    </source>
</evidence>
<accession>A0ABY3RRQ2</accession>
<dbReference type="RefSeq" id="WP_231819386.1">
    <property type="nucleotide sequence ID" value="NZ_CP082781.1"/>
</dbReference>
<dbReference type="Pfam" id="PF02557">
    <property type="entry name" value="VanY"/>
    <property type="match status" value="1"/>
</dbReference>
<keyword evidence="2" id="KW-0812">Transmembrane</keyword>
<dbReference type="SUPFAM" id="SSF55166">
    <property type="entry name" value="Hedgehog/DD-peptidase"/>
    <property type="match status" value="1"/>
</dbReference>